<name>A0AAD9Z6Q7_9LECA</name>
<accession>A0AAD9Z6Q7</accession>
<reference evidence="1" key="1">
    <citation type="submission" date="2022-11" db="EMBL/GenBank/DDBJ databases">
        <title>Chromosomal genome sequence assembly and mating type (MAT) locus characterization of the leprose asexual lichenized fungus Lepraria neglecta (Nyl.) Erichsen.</title>
        <authorList>
            <person name="Allen J.L."/>
            <person name="Pfeffer B."/>
        </authorList>
    </citation>
    <scope>NUCLEOTIDE SEQUENCE</scope>
    <source>
        <strain evidence="1">Allen 5258</strain>
    </source>
</reference>
<comment type="caution">
    <text evidence="1">The sequence shown here is derived from an EMBL/GenBank/DDBJ whole genome shotgun (WGS) entry which is preliminary data.</text>
</comment>
<keyword evidence="2" id="KW-1185">Reference proteome</keyword>
<dbReference type="AlphaFoldDB" id="A0AAD9Z6Q7"/>
<dbReference type="Proteomes" id="UP001276659">
    <property type="component" value="Unassembled WGS sequence"/>
</dbReference>
<gene>
    <name evidence="1" type="ORF">OEA41_005811</name>
</gene>
<protein>
    <submittedName>
        <fullName evidence="1">Uncharacterized protein</fullName>
    </submittedName>
</protein>
<dbReference type="PANTHER" id="PTHR42085">
    <property type="entry name" value="F-BOX DOMAIN-CONTAINING PROTEIN"/>
    <property type="match status" value="1"/>
</dbReference>
<proteinExistence type="predicted"/>
<sequence>MDSPNTLLALLQRPNSLADLNMTVTTPASFDSNASGSNGQKSRLLTIPAEVRNQIWAYCVNIGEDKELVIAGSKILLYKRDEHGVWLHPPTIFFLAFLRTNKQICSEGRAMLYSSNQVSLVVNEGSFLGRNRGLPVSPCKDHISIAAVPSQWNLALRDSVHQMRAIRIYVILGFEHDNGKPLTSPADLAKKQEIAAIVEGALEDLCGILYLSKNLISVEVVYADIGRADLRTGREVHVLTPLSSLRAIKHVKVEGLPEDWTEYLEEAMRIGKSETTEELRKQALSA</sequence>
<organism evidence="1 2">
    <name type="scientific">Lepraria neglecta</name>
    <dbReference type="NCBI Taxonomy" id="209136"/>
    <lineage>
        <taxon>Eukaryota</taxon>
        <taxon>Fungi</taxon>
        <taxon>Dikarya</taxon>
        <taxon>Ascomycota</taxon>
        <taxon>Pezizomycotina</taxon>
        <taxon>Lecanoromycetes</taxon>
        <taxon>OSLEUM clade</taxon>
        <taxon>Lecanoromycetidae</taxon>
        <taxon>Lecanorales</taxon>
        <taxon>Lecanorineae</taxon>
        <taxon>Stereocaulaceae</taxon>
        <taxon>Lepraria</taxon>
    </lineage>
</organism>
<dbReference type="EMBL" id="JASNWA010000007">
    <property type="protein sequence ID" value="KAK3172489.1"/>
    <property type="molecule type" value="Genomic_DNA"/>
</dbReference>
<dbReference type="PANTHER" id="PTHR42085:SF1">
    <property type="entry name" value="F-BOX DOMAIN-CONTAINING PROTEIN"/>
    <property type="match status" value="1"/>
</dbReference>
<dbReference type="InterPro" id="IPR038883">
    <property type="entry name" value="AN11006-like"/>
</dbReference>
<evidence type="ECO:0000313" key="1">
    <source>
        <dbReference type="EMBL" id="KAK3172489.1"/>
    </source>
</evidence>
<evidence type="ECO:0000313" key="2">
    <source>
        <dbReference type="Proteomes" id="UP001276659"/>
    </source>
</evidence>